<dbReference type="RefSeq" id="WP_002692217.1">
    <property type="nucleotide sequence ID" value="NZ_CM001797.1"/>
</dbReference>
<protein>
    <recommendedName>
        <fullName evidence="3">DUF4830 domain-containing protein</fullName>
    </recommendedName>
</protein>
<evidence type="ECO:0000313" key="2">
    <source>
        <dbReference type="EMBL" id="EMB21658.1"/>
    </source>
</evidence>
<keyword evidence="1" id="KW-0732">Signal</keyword>
<evidence type="ECO:0000256" key="1">
    <source>
        <dbReference type="SAM" id="SignalP"/>
    </source>
</evidence>
<accession>A0A0F6MPA6</accession>
<organism evidence="2">
    <name type="scientific">Treponema denticola OTK</name>
    <dbReference type="NCBI Taxonomy" id="999434"/>
    <lineage>
        <taxon>Bacteria</taxon>
        <taxon>Pseudomonadati</taxon>
        <taxon>Spirochaetota</taxon>
        <taxon>Spirochaetia</taxon>
        <taxon>Spirochaetales</taxon>
        <taxon>Treponemataceae</taxon>
        <taxon>Treponema</taxon>
    </lineage>
</organism>
<dbReference type="EMBL" id="AGDY01000006">
    <property type="protein sequence ID" value="EMB21658.1"/>
    <property type="molecule type" value="Genomic_DNA"/>
</dbReference>
<sequence>MIKMVKHIFFCAAFLLCAAFVFAADDNKVEDIPAIRVYDAKDVLVCELTEDVDIKAFNDLLLESVEVSVDDAAFVPAPTNAEIAYRYEIFKDSSNSISLLIYANSQIAYIPNTPKSDDMPDVFAWVLFGEAYNILSRPALLKKELIRYQNRYNNIFVYDAKGFLVSAASIPSALEMFGKIMDIYSGDIYENRFSGSVLPEKSVHKGRQLLYRYTVWSFNNETIRIYIYGDTDKAVLTKSFPDWAECTLSKEGYELFKNPKQLIKRLEKAVIE</sequence>
<comment type="caution">
    <text evidence="2">The sequence shown here is derived from an EMBL/GenBank/DDBJ whole genome shotgun (WGS) entry which is preliminary data.</text>
</comment>
<feature type="chain" id="PRO_5002507912" description="DUF4830 domain-containing protein" evidence="1">
    <location>
        <begin position="24"/>
        <end position="272"/>
    </location>
</feature>
<name>A0A0F6MPA6_TREDN</name>
<dbReference type="HOGENOM" id="CLU_1022854_0_0_12"/>
<evidence type="ECO:0008006" key="3">
    <source>
        <dbReference type="Google" id="ProtNLM"/>
    </source>
</evidence>
<gene>
    <name evidence="2" type="ORF">HMPREF9723_01431</name>
</gene>
<dbReference type="Proteomes" id="UP000011701">
    <property type="component" value="Chromosome"/>
</dbReference>
<dbReference type="PATRIC" id="fig|999434.4.peg.1484"/>
<feature type="signal peptide" evidence="1">
    <location>
        <begin position="1"/>
        <end position="23"/>
    </location>
</feature>
<dbReference type="AlphaFoldDB" id="A0A0F6MPA6"/>
<proteinExistence type="predicted"/>
<reference evidence="2" key="1">
    <citation type="submission" date="2012-01" db="EMBL/GenBank/DDBJ databases">
        <title>The Genome Sequence of Treponema denticola OTK.</title>
        <authorList>
            <consortium name="The Broad Institute Genome Sequencing Platform"/>
            <person name="Earl A."/>
            <person name="Ward D."/>
            <person name="Feldgarden M."/>
            <person name="Gevers D."/>
            <person name="Blanton J.M."/>
            <person name="Fenno C.J."/>
            <person name="Baranova O.V."/>
            <person name="Mathney J."/>
            <person name="Dewhirst F.E."/>
            <person name="Izard J."/>
            <person name="Young S.K."/>
            <person name="Zeng Q."/>
            <person name="Gargeya S."/>
            <person name="Fitzgerald M."/>
            <person name="Haas B."/>
            <person name="Abouelleil A."/>
            <person name="Alvarado L."/>
            <person name="Arachchi H.M."/>
            <person name="Berlin A."/>
            <person name="Chapman S.B."/>
            <person name="Gearin G."/>
            <person name="Goldberg J."/>
            <person name="Griggs A."/>
            <person name="Gujja S."/>
            <person name="Hansen M."/>
            <person name="Heiman D."/>
            <person name="Howarth C."/>
            <person name="Larimer J."/>
            <person name="Lui A."/>
            <person name="MacDonald P.J.P."/>
            <person name="McCowen C."/>
            <person name="Montmayeur A."/>
            <person name="Murphy C."/>
            <person name="Neiman D."/>
            <person name="Pearson M."/>
            <person name="Priest M."/>
            <person name="Roberts A."/>
            <person name="Saif S."/>
            <person name="Shea T."/>
            <person name="Sisk P."/>
            <person name="Stolte C."/>
            <person name="Sykes S."/>
            <person name="Wortman J."/>
            <person name="Nusbaum C."/>
            <person name="Birren B."/>
        </authorList>
    </citation>
    <scope>NUCLEOTIDE SEQUENCE [LARGE SCALE GENOMIC DNA]</scope>
    <source>
        <strain evidence="2">OTK</strain>
    </source>
</reference>